<evidence type="ECO:0000256" key="1">
    <source>
        <dbReference type="ARBA" id="ARBA00004448"/>
    </source>
</evidence>
<dbReference type="AlphaFoldDB" id="A0A1V9X6V4"/>
<evidence type="ECO:0000256" key="3">
    <source>
        <dbReference type="ARBA" id="ARBA00022448"/>
    </source>
</evidence>
<comment type="similarity">
    <text evidence="2 15">Belongs to the MCU (TC 1.A.77) family.</text>
</comment>
<dbReference type="GO" id="GO:0051560">
    <property type="term" value="P:mitochondrial calcium ion homeostasis"/>
    <property type="evidence" value="ECO:0007669"/>
    <property type="project" value="UniProtKB-UniRule"/>
</dbReference>
<feature type="domain" description="Calcium uniporter protein C-terminal" evidence="16">
    <location>
        <begin position="107"/>
        <end position="327"/>
    </location>
</feature>
<dbReference type="PANTHER" id="PTHR13462">
    <property type="entry name" value="CALCIUM UNIPORTER PROTEIN, MITOCHONDRIAL"/>
    <property type="match status" value="1"/>
</dbReference>
<organism evidence="17 18">
    <name type="scientific">Tropilaelaps mercedesae</name>
    <dbReference type="NCBI Taxonomy" id="418985"/>
    <lineage>
        <taxon>Eukaryota</taxon>
        <taxon>Metazoa</taxon>
        <taxon>Ecdysozoa</taxon>
        <taxon>Arthropoda</taxon>
        <taxon>Chelicerata</taxon>
        <taxon>Arachnida</taxon>
        <taxon>Acari</taxon>
        <taxon>Parasitiformes</taxon>
        <taxon>Mesostigmata</taxon>
        <taxon>Gamasina</taxon>
        <taxon>Dermanyssoidea</taxon>
        <taxon>Laelapidae</taxon>
        <taxon>Tropilaelaps</taxon>
    </lineage>
</organism>
<keyword evidence="11 15" id="KW-0496">Mitochondrion</keyword>
<evidence type="ECO:0000256" key="12">
    <source>
        <dbReference type="ARBA" id="ARBA00023136"/>
    </source>
</evidence>
<keyword evidence="8 15" id="KW-0106">Calcium</keyword>
<evidence type="ECO:0000313" key="17">
    <source>
        <dbReference type="EMBL" id="OQR69091.1"/>
    </source>
</evidence>
<evidence type="ECO:0000256" key="2">
    <source>
        <dbReference type="ARBA" id="ARBA00005653"/>
    </source>
</evidence>
<keyword evidence="4 15" id="KW-0109">Calcium transport</keyword>
<evidence type="ECO:0000259" key="16">
    <source>
        <dbReference type="Pfam" id="PF04678"/>
    </source>
</evidence>
<gene>
    <name evidence="17" type="ORF">BIW11_12481</name>
</gene>
<dbReference type="InterPro" id="IPR006769">
    <property type="entry name" value="MCU_C"/>
</dbReference>
<name>A0A1V9X6V4_9ACAR</name>
<dbReference type="OrthoDB" id="278338at2759"/>
<evidence type="ECO:0000313" key="18">
    <source>
        <dbReference type="Proteomes" id="UP000192247"/>
    </source>
</evidence>
<dbReference type="GO" id="GO:1990246">
    <property type="term" value="C:uniplex complex"/>
    <property type="evidence" value="ECO:0007669"/>
    <property type="project" value="TreeGrafter"/>
</dbReference>
<evidence type="ECO:0000256" key="14">
    <source>
        <dbReference type="ARBA" id="ARBA00036634"/>
    </source>
</evidence>
<comment type="caution">
    <text evidence="17">The sequence shown here is derived from an EMBL/GenBank/DDBJ whole genome shotgun (WGS) entry which is preliminary data.</text>
</comment>
<evidence type="ECO:0000256" key="7">
    <source>
        <dbReference type="ARBA" id="ARBA00022792"/>
    </source>
</evidence>
<keyword evidence="9 15" id="KW-1133">Transmembrane helix</keyword>
<keyword evidence="12 15" id="KW-0472">Membrane</keyword>
<dbReference type="InterPro" id="IPR039055">
    <property type="entry name" value="MCU_fam"/>
</dbReference>
<evidence type="ECO:0000256" key="4">
    <source>
        <dbReference type="ARBA" id="ARBA00022568"/>
    </source>
</evidence>
<keyword evidence="3 15" id="KW-0813">Transport</keyword>
<dbReference type="FunCoup" id="A0A1V9X6V4">
    <property type="interactions" value="905"/>
</dbReference>
<dbReference type="EMBL" id="MNPL01022128">
    <property type="protein sequence ID" value="OQR69091.1"/>
    <property type="molecule type" value="Genomic_DNA"/>
</dbReference>
<dbReference type="GO" id="GO:0015292">
    <property type="term" value="F:uniporter activity"/>
    <property type="evidence" value="ECO:0007669"/>
    <property type="project" value="UniProtKB-UniRule"/>
</dbReference>
<feature type="transmembrane region" description="Helical" evidence="15">
    <location>
        <begin position="241"/>
        <end position="261"/>
    </location>
</feature>
<evidence type="ECO:0000256" key="8">
    <source>
        <dbReference type="ARBA" id="ARBA00022837"/>
    </source>
</evidence>
<dbReference type="InParanoid" id="A0A1V9X6V4"/>
<keyword evidence="7 15" id="KW-0999">Mitochondrion inner membrane</keyword>
<evidence type="ECO:0000256" key="6">
    <source>
        <dbReference type="ARBA" id="ARBA00022692"/>
    </source>
</evidence>
<evidence type="ECO:0000256" key="13">
    <source>
        <dbReference type="ARBA" id="ARBA00023303"/>
    </source>
</evidence>
<evidence type="ECO:0000256" key="15">
    <source>
        <dbReference type="RuleBase" id="RU367035"/>
    </source>
</evidence>
<comment type="domain">
    <text evidence="15">The selectivity filter, in which calcium ions are arranged in single file, is composed of two acidic rings separated by one helical turn along the central axis of the channel pore.</text>
</comment>
<dbReference type="Proteomes" id="UP000192247">
    <property type="component" value="Unassembled WGS sequence"/>
</dbReference>
<dbReference type="GO" id="GO:0036444">
    <property type="term" value="P:calcium import into the mitochondrion"/>
    <property type="evidence" value="ECO:0007669"/>
    <property type="project" value="TreeGrafter"/>
</dbReference>
<evidence type="ECO:0000256" key="11">
    <source>
        <dbReference type="ARBA" id="ARBA00023128"/>
    </source>
</evidence>
<accession>A0A1V9X6V4</accession>
<dbReference type="PANTHER" id="PTHR13462:SF10">
    <property type="entry name" value="CALCIUM UNIPORTER PROTEIN, MITOCHONDRIAL"/>
    <property type="match status" value="1"/>
</dbReference>
<dbReference type="GO" id="GO:0005262">
    <property type="term" value="F:calcium channel activity"/>
    <property type="evidence" value="ECO:0007669"/>
    <property type="project" value="UniProtKB-UniRule"/>
</dbReference>
<comment type="catalytic activity">
    <reaction evidence="14">
        <text>Ca(2+)(in) = Ca(2+)(out)</text>
        <dbReference type="Rhea" id="RHEA:29671"/>
        <dbReference type="ChEBI" id="CHEBI:29108"/>
    </reaction>
</comment>
<feature type="transmembrane region" description="Helical" evidence="15">
    <location>
        <begin position="273"/>
        <end position="291"/>
    </location>
</feature>
<evidence type="ECO:0000256" key="9">
    <source>
        <dbReference type="ARBA" id="ARBA00022989"/>
    </source>
</evidence>
<keyword evidence="18" id="KW-1185">Reference proteome</keyword>
<proteinExistence type="inferred from homology"/>
<keyword evidence="6 15" id="KW-0812">Transmembrane</keyword>
<comment type="function">
    <text evidence="15">Mitochondrial inner membrane calcium uniporter that mediates calcium uptake into mitochondria. Mitochondrial calcium homeostasis plays key roles in cellular physiology and regulates cell bioenergetics, cytoplasmic calcium signals and activation of cell death pathways.</text>
</comment>
<keyword evidence="10 15" id="KW-0406">Ion transport</keyword>
<comment type="subcellular location">
    <subcellularLocation>
        <location evidence="1 15">Mitochondrion inner membrane</location>
        <topology evidence="1 15">Multi-pass membrane protein</topology>
    </subcellularLocation>
</comment>
<keyword evidence="13 15" id="KW-0407">Ion channel</keyword>
<keyword evidence="5 15" id="KW-0107">Calcium channel</keyword>
<evidence type="ECO:0000256" key="5">
    <source>
        <dbReference type="ARBA" id="ARBA00022673"/>
    </source>
</evidence>
<dbReference type="Pfam" id="PF04678">
    <property type="entry name" value="MCU"/>
    <property type="match status" value="1"/>
</dbReference>
<protein>
    <recommendedName>
        <fullName evidence="15">Calcium uniporter protein</fullName>
    </recommendedName>
</protein>
<sequence length="373" mass="43026">MNAMAFSVVHGSTAYFGLGCPQKLIYLSRLTTAFGQTPYLSIRALSTQNNDSEGNKTNKPDKVITVSYLRGMPAIIIPLPSRGERCRFTLRPIGNTLQDLCNSVQTEDRGIDHIVAHTLDGCRISGTTSIESLFQEPFRLTLNKKTYTVEPPNINVLSVYFALFCNMCDIRTEKLASEHAESLADVKVLVNRLYESLTVSEHQLEQERKILKKIEKIQGEIEPLDKIKEEIARSSQRRTTILGWMGLGLMGVQFGVLARLTWWEYSWDIMEPVTYFVTYGTSMAAYAYFMVTKQDYYLPDVRDREFLKAFWKGASKRGLELTRYNELRDSLAECQEELRRLRDPLQKHLPLREICDDCVHHKELEDRRRKDEF</sequence>
<dbReference type="STRING" id="418985.A0A1V9X6V4"/>
<evidence type="ECO:0000256" key="10">
    <source>
        <dbReference type="ARBA" id="ARBA00023065"/>
    </source>
</evidence>
<reference evidence="17 18" key="1">
    <citation type="journal article" date="2017" name="Gigascience">
        <title>Draft genome of the honey bee ectoparasitic mite, Tropilaelaps mercedesae, is shaped by the parasitic life history.</title>
        <authorList>
            <person name="Dong X."/>
            <person name="Armstrong S.D."/>
            <person name="Xia D."/>
            <person name="Makepeace B.L."/>
            <person name="Darby A.C."/>
            <person name="Kadowaki T."/>
        </authorList>
    </citation>
    <scope>NUCLEOTIDE SEQUENCE [LARGE SCALE GENOMIC DNA]</scope>
    <source>
        <strain evidence="17">Wuxi-XJTLU</strain>
    </source>
</reference>